<reference evidence="1 2" key="1">
    <citation type="submission" date="2019-06" db="EMBL/GenBank/DDBJ databases">
        <title>Sequencing the genomes of 1000 actinobacteria strains.</title>
        <authorList>
            <person name="Klenk H.-P."/>
        </authorList>
    </citation>
    <scope>NUCLEOTIDE SEQUENCE [LARGE SCALE GENOMIC DNA]</scope>
    <source>
        <strain evidence="1 2">DSM 24083</strain>
    </source>
</reference>
<evidence type="ECO:0000313" key="1">
    <source>
        <dbReference type="EMBL" id="TQL65929.1"/>
    </source>
</evidence>
<dbReference type="GO" id="GO:0008641">
    <property type="term" value="F:ubiquitin-like modifier activating enzyme activity"/>
    <property type="evidence" value="ECO:0007669"/>
    <property type="project" value="InterPro"/>
</dbReference>
<dbReference type="Gene3D" id="3.40.50.720">
    <property type="entry name" value="NAD(P)-binding Rossmann-like Domain"/>
    <property type="match status" value="1"/>
</dbReference>
<dbReference type="SUPFAM" id="SSF69572">
    <property type="entry name" value="Activating enzymes of the ubiquitin-like proteins"/>
    <property type="match status" value="1"/>
</dbReference>
<organism evidence="1 2">
    <name type="scientific">Enteractinococcus coprophilus</name>
    <dbReference type="NCBI Taxonomy" id="1027633"/>
    <lineage>
        <taxon>Bacteria</taxon>
        <taxon>Bacillati</taxon>
        <taxon>Actinomycetota</taxon>
        <taxon>Actinomycetes</taxon>
        <taxon>Micrococcales</taxon>
        <taxon>Micrococcaceae</taxon>
    </lineage>
</organism>
<evidence type="ECO:0008006" key="3">
    <source>
        <dbReference type="Google" id="ProtNLM"/>
    </source>
</evidence>
<dbReference type="Proteomes" id="UP000319746">
    <property type="component" value="Unassembled WGS sequence"/>
</dbReference>
<sequence length="370" mass="40290">MQINPGLSITHVSESHIQLGSGFRALELTGVTRPVADFIHELRSGIIDGKELEVAKQCQVTEFDCHVLLTRLRPVLVSTPTPEFFVRSEDPDHRGSLARLRCVTPVFARGKLQGLAARDRQEFQTQRYGAALQIFGLGRTGTALTQILRDSGIGHLNVWDSSRVTSADTGTGLTDKDIGQVRSLAVATVSNPKYQRPAVHPTGWLKQPELATLATVQITLGAAHVETIDQAKRQRHPYLAVVIRDDEIDIGPWVLPQATACPLCLEDASSYAVRTQRAAALHNSRGGIETVAGAHLVAGLIATEVLAMVDSQDLRHQISKTKYGRVPGLQLNTFTRVHLANGWVQTFTIEPLPGCCIALHEPRIANTSVP</sequence>
<protein>
    <recommendedName>
        <fullName evidence="3">ThiF family protein</fullName>
    </recommendedName>
</protein>
<dbReference type="RefSeq" id="WP_141867957.1">
    <property type="nucleotide sequence ID" value="NZ_BAABAN010000006.1"/>
</dbReference>
<name>A0A543A014_9MICC</name>
<accession>A0A543A014</accession>
<dbReference type="OrthoDB" id="4426339at2"/>
<dbReference type="AlphaFoldDB" id="A0A543A014"/>
<comment type="caution">
    <text evidence="1">The sequence shown here is derived from an EMBL/GenBank/DDBJ whole genome shotgun (WGS) entry which is preliminary data.</text>
</comment>
<keyword evidence="2" id="KW-1185">Reference proteome</keyword>
<dbReference type="EMBL" id="VFOU01000004">
    <property type="protein sequence ID" value="TQL65929.1"/>
    <property type="molecule type" value="Genomic_DNA"/>
</dbReference>
<dbReference type="InterPro" id="IPR035985">
    <property type="entry name" value="Ubiquitin-activating_enz"/>
</dbReference>
<evidence type="ECO:0000313" key="2">
    <source>
        <dbReference type="Proteomes" id="UP000319746"/>
    </source>
</evidence>
<proteinExistence type="predicted"/>
<gene>
    <name evidence="1" type="ORF">FB556_2406</name>
</gene>